<feature type="non-terminal residue" evidence="11">
    <location>
        <position position="1"/>
    </location>
</feature>
<dbReference type="GO" id="GO:0005886">
    <property type="term" value="C:plasma membrane"/>
    <property type="evidence" value="ECO:0007669"/>
    <property type="project" value="UniProtKB-SubCell"/>
</dbReference>
<organism evidence="11">
    <name type="scientific">marine metagenome</name>
    <dbReference type="NCBI Taxonomy" id="408172"/>
    <lineage>
        <taxon>unclassified sequences</taxon>
        <taxon>metagenomes</taxon>
        <taxon>ecological metagenomes</taxon>
    </lineage>
</organism>
<dbReference type="AlphaFoldDB" id="A0A383A3L9"/>
<evidence type="ECO:0000256" key="10">
    <source>
        <dbReference type="SAM" id="Phobius"/>
    </source>
</evidence>
<dbReference type="InterPro" id="IPR001851">
    <property type="entry name" value="ABC_transp_permease"/>
</dbReference>
<dbReference type="PANTHER" id="PTHR11795:SF371">
    <property type="entry name" value="HIGH-AFFINITY BRANCHED-CHAIN AMINO ACID TRANSPORT SYSTEM PERMEASE PROTEIN LIVH"/>
    <property type="match status" value="1"/>
</dbReference>
<dbReference type="GO" id="GO:0015190">
    <property type="term" value="F:L-leucine transmembrane transporter activity"/>
    <property type="evidence" value="ECO:0007669"/>
    <property type="project" value="TreeGrafter"/>
</dbReference>
<evidence type="ECO:0000256" key="5">
    <source>
        <dbReference type="ARBA" id="ARBA00022692"/>
    </source>
</evidence>
<evidence type="ECO:0000256" key="3">
    <source>
        <dbReference type="ARBA" id="ARBA00022475"/>
    </source>
</evidence>
<keyword evidence="7 10" id="KW-1133">Transmembrane helix</keyword>
<evidence type="ECO:0000256" key="9">
    <source>
        <dbReference type="ARBA" id="ARBA00037998"/>
    </source>
</evidence>
<dbReference type="PANTHER" id="PTHR11795">
    <property type="entry name" value="BRANCHED-CHAIN AMINO ACID TRANSPORT SYSTEM PERMEASE PROTEIN LIVH"/>
    <property type="match status" value="1"/>
</dbReference>
<feature type="non-terminal residue" evidence="11">
    <location>
        <position position="253"/>
    </location>
</feature>
<dbReference type="GO" id="GO:0015188">
    <property type="term" value="F:L-isoleucine transmembrane transporter activity"/>
    <property type="evidence" value="ECO:0007669"/>
    <property type="project" value="TreeGrafter"/>
</dbReference>
<evidence type="ECO:0000313" key="11">
    <source>
        <dbReference type="EMBL" id="SVE02170.1"/>
    </source>
</evidence>
<keyword evidence="3" id="KW-1003">Cell membrane</keyword>
<keyword evidence="8 10" id="KW-0472">Membrane</keyword>
<feature type="transmembrane region" description="Helical" evidence="10">
    <location>
        <begin position="61"/>
        <end position="80"/>
    </location>
</feature>
<dbReference type="Pfam" id="PF02653">
    <property type="entry name" value="BPD_transp_2"/>
    <property type="match status" value="1"/>
</dbReference>
<dbReference type="GO" id="GO:0015808">
    <property type="term" value="P:L-alanine transport"/>
    <property type="evidence" value="ECO:0007669"/>
    <property type="project" value="TreeGrafter"/>
</dbReference>
<protein>
    <recommendedName>
        <fullName evidence="12">Branched-chain amino acid ABC transporter permease</fullName>
    </recommendedName>
</protein>
<evidence type="ECO:0000256" key="8">
    <source>
        <dbReference type="ARBA" id="ARBA00023136"/>
    </source>
</evidence>
<keyword evidence="4" id="KW-0997">Cell inner membrane</keyword>
<evidence type="ECO:0000256" key="7">
    <source>
        <dbReference type="ARBA" id="ARBA00022989"/>
    </source>
</evidence>
<keyword evidence="6" id="KW-0029">Amino-acid transport</keyword>
<evidence type="ECO:0000256" key="1">
    <source>
        <dbReference type="ARBA" id="ARBA00004651"/>
    </source>
</evidence>
<feature type="transmembrane region" description="Helical" evidence="10">
    <location>
        <begin position="36"/>
        <end position="54"/>
    </location>
</feature>
<comment type="subcellular location">
    <subcellularLocation>
        <location evidence="1">Cell membrane</location>
        <topology evidence="1">Multi-pass membrane protein</topology>
    </subcellularLocation>
</comment>
<evidence type="ECO:0008006" key="12">
    <source>
        <dbReference type="Google" id="ProtNLM"/>
    </source>
</evidence>
<accession>A0A383A3L9</accession>
<feature type="transmembrane region" description="Helical" evidence="10">
    <location>
        <begin position="131"/>
        <end position="152"/>
    </location>
</feature>
<feature type="transmembrane region" description="Helical" evidence="10">
    <location>
        <begin position="100"/>
        <end position="119"/>
    </location>
</feature>
<keyword evidence="5 10" id="KW-0812">Transmembrane</keyword>
<gene>
    <name evidence="11" type="ORF">METZ01_LOCUS455024</name>
</gene>
<evidence type="ECO:0000256" key="4">
    <source>
        <dbReference type="ARBA" id="ARBA00022519"/>
    </source>
</evidence>
<dbReference type="GO" id="GO:0042941">
    <property type="term" value="P:D-alanine transmembrane transport"/>
    <property type="evidence" value="ECO:0007669"/>
    <property type="project" value="TreeGrafter"/>
</dbReference>
<dbReference type="GO" id="GO:0015192">
    <property type="term" value="F:L-phenylalanine transmembrane transporter activity"/>
    <property type="evidence" value="ECO:0007669"/>
    <property type="project" value="TreeGrafter"/>
</dbReference>
<evidence type="ECO:0000256" key="6">
    <source>
        <dbReference type="ARBA" id="ARBA00022970"/>
    </source>
</evidence>
<dbReference type="GO" id="GO:1903806">
    <property type="term" value="P:L-isoleucine import across plasma membrane"/>
    <property type="evidence" value="ECO:0007669"/>
    <property type="project" value="TreeGrafter"/>
</dbReference>
<dbReference type="GO" id="GO:0005304">
    <property type="term" value="F:L-valine transmembrane transporter activity"/>
    <property type="evidence" value="ECO:0007669"/>
    <property type="project" value="TreeGrafter"/>
</dbReference>
<proteinExistence type="inferred from homology"/>
<comment type="similarity">
    <text evidence="9">Belongs to the binding-protein-dependent transport system permease family. LivHM subfamily.</text>
</comment>
<keyword evidence="2" id="KW-0813">Transport</keyword>
<evidence type="ECO:0000256" key="2">
    <source>
        <dbReference type="ARBA" id="ARBA00022448"/>
    </source>
</evidence>
<dbReference type="InterPro" id="IPR052157">
    <property type="entry name" value="BCAA_transport_permease"/>
</dbReference>
<sequence>PFFLFLLVMFTVDVLLKGKAISTTFNYNLSSISFSAIYWSAAYISVAIGLALTYKVQRFGNFAQAEMMLVGSYIALIMMWSDRFFPISTMESDGKIDFELIIFSAITAFIVTGCIGLIIDKSIYKPLRNKAASPQVMMITSLGVAMVIRAILYMRFSARTFRFVPDKDWRLLSSNIEIPTKRIDLVIGNTLGEPVINFVNALNPYGFAYSKIALVAGVFFAVLVLLFIMHKTILGRKMRAVADNPDLAASTGI</sequence>
<reference evidence="11" key="1">
    <citation type="submission" date="2018-05" db="EMBL/GenBank/DDBJ databases">
        <authorList>
            <person name="Lanie J.A."/>
            <person name="Ng W.-L."/>
            <person name="Kazmierczak K.M."/>
            <person name="Andrzejewski T.M."/>
            <person name="Davidsen T.M."/>
            <person name="Wayne K.J."/>
            <person name="Tettelin H."/>
            <person name="Glass J.I."/>
            <person name="Rusch D."/>
            <person name="Podicherti R."/>
            <person name="Tsui H.-C.T."/>
            <person name="Winkler M.E."/>
        </authorList>
    </citation>
    <scope>NUCLEOTIDE SEQUENCE</scope>
</reference>
<name>A0A383A3L9_9ZZZZ</name>
<dbReference type="EMBL" id="UINC01188787">
    <property type="protein sequence ID" value="SVE02170.1"/>
    <property type="molecule type" value="Genomic_DNA"/>
</dbReference>
<feature type="transmembrane region" description="Helical" evidence="10">
    <location>
        <begin position="208"/>
        <end position="229"/>
    </location>
</feature>